<keyword evidence="5" id="KW-0832">Ubl conjugation</keyword>
<dbReference type="Pfam" id="PF26557">
    <property type="entry name" value="Cullin_AB"/>
    <property type="match status" value="1"/>
</dbReference>
<dbReference type="Pfam" id="PF00888">
    <property type="entry name" value="Cullin"/>
    <property type="match status" value="2"/>
</dbReference>
<dbReference type="GO" id="GO:0031461">
    <property type="term" value="C:cullin-RING ubiquitin ligase complex"/>
    <property type="evidence" value="ECO:0007669"/>
    <property type="project" value="InterPro"/>
</dbReference>
<comment type="pathway">
    <text evidence="1">Protein modification; protein ubiquitination.</text>
</comment>
<evidence type="ECO:0000256" key="2">
    <source>
        <dbReference type="ARBA" id="ARBA00006019"/>
    </source>
</evidence>
<dbReference type="InterPro" id="IPR036388">
    <property type="entry name" value="WH-like_DNA-bd_sf"/>
</dbReference>
<dbReference type="InterPro" id="IPR001373">
    <property type="entry name" value="Cullin_N"/>
</dbReference>
<comment type="similarity">
    <text evidence="2 7 8">Belongs to the cullin family.</text>
</comment>
<dbReference type="WBParaSite" id="DME_0000903701-mRNA-1">
    <property type="protein sequence ID" value="DME_0000903701-mRNA-1"/>
    <property type="gene ID" value="DME_0000903701"/>
</dbReference>
<dbReference type="PROSITE" id="PS01256">
    <property type="entry name" value="CULLIN_1"/>
    <property type="match status" value="1"/>
</dbReference>
<evidence type="ECO:0000256" key="4">
    <source>
        <dbReference type="ARBA" id="ARBA00022786"/>
    </source>
</evidence>
<dbReference type="FunFam" id="1.20.1310.10:FF:000014">
    <property type="entry name" value="Cullin 5"/>
    <property type="match status" value="1"/>
</dbReference>
<feature type="domain" description="Cullin family profile" evidence="10">
    <location>
        <begin position="300"/>
        <end position="451"/>
    </location>
</feature>
<dbReference type="Gene3D" id="1.10.10.10">
    <property type="entry name" value="Winged helix-like DNA-binding domain superfamily/Winged helix DNA-binding domain"/>
    <property type="match status" value="1"/>
</dbReference>
<evidence type="ECO:0000256" key="3">
    <source>
        <dbReference type="ARBA" id="ARBA00022499"/>
    </source>
</evidence>
<dbReference type="InterPro" id="IPR016159">
    <property type="entry name" value="Cullin_repeat-like_dom_sf"/>
</dbReference>
<dbReference type="GO" id="GO:0031625">
    <property type="term" value="F:ubiquitin protein ligase binding"/>
    <property type="evidence" value="ECO:0007669"/>
    <property type="project" value="InterPro"/>
</dbReference>
<evidence type="ECO:0000256" key="9">
    <source>
        <dbReference type="SAM" id="Phobius"/>
    </source>
</evidence>
<dbReference type="Gene3D" id="6.10.280.240">
    <property type="match status" value="1"/>
</dbReference>
<dbReference type="SUPFAM" id="SSF46785">
    <property type="entry name" value="Winged helix' DNA-binding domain"/>
    <property type="match status" value="1"/>
</dbReference>
<evidence type="ECO:0000256" key="7">
    <source>
        <dbReference type="PROSITE-ProRule" id="PRU00330"/>
    </source>
</evidence>
<dbReference type="SUPFAM" id="SSF74788">
    <property type="entry name" value="Cullin repeat-like"/>
    <property type="match status" value="1"/>
</dbReference>
<protein>
    <recommendedName>
        <fullName evidence="6">Cullin-5</fullName>
    </recommendedName>
</protein>
<organism evidence="12 14">
    <name type="scientific">Dracunculus medinensis</name>
    <name type="common">Guinea worm</name>
    <dbReference type="NCBI Taxonomy" id="318479"/>
    <lineage>
        <taxon>Eukaryota</taxon>
        <taxon>Metazoa</taxon>
        <taxon>Ecdysozoa</taxon>
        <taxon>Nematoda</taxon>
        <taxon>Chromadorea</taxon>
        <taxon>Rhabditida</taxon>
        <taxon>Spirurina</taxon>
        <taxon>Dracunculoidea</taxon>
        <taxon>Dracunculidae</taxon>
        <taxon>Dracunculus</taxon>
    </lineage>
</organism>
<dbReference type="InterPro" id="IPR059120">
    <property type="entry name" value="Cullin-like_AB"/>
</dbReference>
<dbReference type="Proteomes" id="UP000274756">
    <property type="component" value="Unassembled WGS sequence"/>
</dbReference>
<dbReference type="Gene3D" id="1.20.1310.10">
    <property type="entry name" value="Cullin Repeats"/>
    <property type="match status" value="2"/>
</dbReference>
<evidence type="ECO:0000313" key="11">
    <source>
        <dbReference type="EMBL" id="VDN52854.1"/>
    </source>
</evidence>
<evidence type="ECO:0000256" key="5">
    <source>
        <dbReference type="ARBA" id="ARBA00022843"/>
    </source>
</evidence>
<evidence type="ECO:0000313" key="13">
    <source>
        <dbReference type="Proteomes" id="UP000274756"/>
    </source>
</evidence>
<keyword evidence="13" id="KW-1185">Reference proteome</keyword>
<gene>
    <name evidence="11" type="ORF">DME_LOCUS2827</name>
</gene>
<evidence type="ECO:0000313" key="14">
    <source>
        <dbReference type="WBParaSite" id="DME_0000903701-mRNA-1"/>
    </source>
</evidence>
<dbReference type="STRING" id="318479.A0A0N4UMG4"/>
<keyword evidence="9" id="KW-1133">Transmembrane helix</keyword>
<dbReference type="InterPro" id="IPR045093">
    <property type="entry name" value="Cullin"/>
</dbReference>
<dbReference type="PANTHER" id="PTHR11932">
    <property type="entry name" value="CULLIN"/>
    <property type="match status" value="1"/>
</dbReference>
<keyword evidence="9" id="KW-0812">Transmembrane</keyword>
<reference evidence="14" key="1">
    <citation type="submission" date="2016-04" db="UniProtKB">
        <authorList>
            <consortium name="WormBaseParasite"/>
        </authorList>
    </citation>
    <scope>IDENTIFICATION</scope>
</reference>
<evidence type="ECO:0000256" key="8">
    <source>
        <dbReference type="RuleBase" id="RU003829"/>
    </source>
</evidence>
<dbReference type="OrthoDB" id="27073at2759"/>
<dbReference type="Gene3D" id="3.30.230.130">
    <property type="entry name" value="Cullin, Chain C, Domain 2"/>
    <property type="match status" value="1"/>
</dbReference>
<dbReference type="AlphaFoldDB" id="A0A0N4UMG4"/>
<dbReference type="FunFam" id="1.10.10.10:FF:000014">
    <property type="entry name" value="Cullin 1"/>
    <property type="match status" value="1"/>
</dbReference>
<dbReference type="GO" id="GO:0006511">
    <property type="term" value="P:ubiquitin-dependent protein catabolic process"/>
    <property type="evidence" value="ECO:0007669"/>
    <property type="project" value="InterPro"/>
</dbReference>
<proteinExistence type="inferred from homology"/>
<keyword evidence="9" id="KW-0472">Membrane</keyword>
<accession>A0A0N4UMG4</accession>
<reference evidence="11 13" key="2">
    <citation type="submission" date="2018-11" db="EMBL/GenBank/DDBJ databases">
        <authorList>
            <consortium name="Pathogen Informatics"/>
        </authorList>
    </citation>
    <scope>NUCLEOTIDE SEQUENCE [LARGE SCALE GENOMIC DNA]</scope>
</reference>
<evidence type="ECO:0000256" key="1">
    <source>
        <dbReference type="ARBA" id="ARBA00004906"/>
    </source>
</evidence>
<name>A0A0N4UMG4_DRAME</name>
<sequence>MSTSCLRPRAVDFHSVWPRIERSIMAIMRLEKLDRRVWDDNFYDIYLLCIAVPETLAHQLYQSLKNCLVRHVRGLQQVYILKAFIKLCHNFILLNKFEHDRTCEAYYTLFEPAYLAATKEYYKTLSIKMVSELSITDYIVRKLIDAEESRAKAFLHKCTLDANILSCYAEVVETHKDALLSISNEYIKDEKIKDLQTLYSLLKPLPKCLNILVSEFEKYVKNVGHEAIDNLAGENLPQQFFDIILQIFNRFRNLLTNVFNDDGEFTNALDKVFVNSFLSVSFQFLIFISSFSLSFLFIFQYYQRMLSNRLIYHISCMDIEQSMINRLRKACGYEFTSKISRMYTDMGSSKDLTNKFIQVFFLYFVLTQSLARFEDFYLQKYNGRKLTWYYNLSTVDMRLNCFHKPYFTTINAHQCAVLLCFEKEDALKMKKIQESIGLQNELLVRTIRTLFESGLFTCLTEFALNFDLKSRRARIKIPMKNKFKPEREKEMELNTIQLDRKYFMECVIVRVMKERKVLQHTQLVQEILKSTEGRFIPDTAFIKKGIESLIDRQYIQRTDKQDEYQYLA</sequence>
<keyword evidence="4" id="KW-0833">Ubl conjugation pathway</keyword>
<dbReference type="SMART" id="SM00884">
    <property type="entry name" value="Cullin_Nedd8"/>
    <property type="match status" value="1"/>
</dbReference>
<dbReference type="Proteomes" id="UP000038040">
    <property type="component" value="Unplaced"/>
</dbReference>
<evidence type="ECO:0000313" key="12">
    <source>
        <dbReference type="Proteomes" id="UP000038040"/>
    </source>
</evidence>
<dbReference type="InterPro" id="IPR019559">
    <property type="entry name" value="Cullin_neddylation_domain"/>
</dbReference>
<dbReference type="InterPro" id="IPR016158">
    <property type="entry name" value="Cullin_homology"/>
</dbReference>
<feature type="transmembrane region" description="Helical" evidence="9">
    <location>
        <begin position="277"/>
        <end position="299"/>
    </location>
</feature>
<dbReference type="InterPro" id="IPR036390">
    <property type="entry name" value="WH_DNA-bd_sf"/>
</dbReference>
<evidence type="ECO:0000259" key="10">
    <source>
        <dbReference type="PROSITE" id="PS50069"/>
    </source>
</evidence>
<dbReference type="SUPFAM" id="SSF75632">
    <property type="entry name" value="Cullin homology domain"/>
    <property type="match status" value="1"/>
</dbReference>
<dbReference type="SMART" id="SM00182">
    <property type="entry name" value="CULLIN"/>
    <property type="match status" value="1"/>
</dbReference>
<dbReference type="PROSITE" id="PS50069">
    <property type="entry name" value="CULLIN_2"/>
    <property type="match status" value="1"/>
</dbReference>
<dbReference type="InterPro" id="IPR016157">
    <property type="entry name" value="Cullin_CS"/>
</dbReference>
<dbReference type="Pfam" id="PF10557">
    <property type="entry name" value="Cullin_Nedd8"/>
    <property type="match status" value="1"/>
</dbReference>
<dbReference type="EMBL" id="UYYG01000082">
    <property type="protein sequence ID" value="VDN52854.1"/>
    <property type="molecule type" value="Genomic_DNA"/>
</dbReference>
<keyword evidence="3" id="KW-1017">Isopeptide bond</keyword>
<dbReference type="InterPro" id="IPR036317">
    <property type="entry name" value="Cullin_homology_sf"/>
</dbReference>
<evidence type="ECO:0000256" key="6">
    <source>
        <dbReference type="ARBA" id="ARBA00040451"/>
    </source>
</evidence>